<proteinExistence type="predicted"/>
<accession>A0A6G0TG32</accession>
<organism evidence="1 2">
    <name type="scientific">Aphis glycines</name>
    <name type="common">Soybean aphid</name>
    <dbReference type="NCBI Taxonomy" id="307491"/>
    <lineage>
        <taxon>Eukaryota</taxon>
        <taxon>Metazoa</taxon>
        <taxon>Ecdysozoa</taxon>
        <taxon>Arthropoda</taxon>
        <taxon>Hexapoda</taxon>
        <taxon>Insecta</taxon>
        <taxon>Pterygota</taxon>
        <taxon>Neoptera</taxon>
        <taxon>Paraneoptera</taxon>
        <taxon>Hemiptera</taxon>
        <taxon>Sternorrhyncha</taxon>
        <taxon>Aphidomorpha</taxon>
        <taxon>Aphidoidea</taxon>
        <taxon>Aphididae</taxon>
        <taxon>Aphidini</taxon>
        <taxon>Aphis</taxon>
        <taxon>Aphis</taxon>
    </lineage>
</organism>
<evidence type="ECO:0000313" key="2">
    <source>
        <dbReference type="Proteomes" id="UP000475862"/>
    </source>
</evidence>
<evidence type="ECO:0000313" key="1">
    <source>
        <dbReference type="EMBL" id="KAE9532347.1"/>
    </source>
</evidence>
<dbReference type="EMBL" id="VYZN01000039">
    <property type="protein sequence ID" value="KAE9532347.1"/>
    <property type="molecule type" value="Genomic_DNA"/>
</dbReference>
<gene>
    <name evidence="1" type="ORF">AGLY_009970</name>
</gene>
<name>A0A6G0TG32_APHGL</name>
<protein>
    <submittedName>
        <fullName evidence="1">Uncharacterized protein</fullName>
    </submittedName>
</protein>
<dbReference type="Proteomes" id="UP000475862">
    <property type="component" value="Unassembled WGS sequence"/>
</dbReference>
<reference evidence="1 2" key="1">
    <citation type="submission" date="2019-08" db="EMBL/GenBank/DDBJ databases">
        <title>The genome of the soybean aphid Biotype 1, its phylome, world population structure and adaptation to the North American continent.</title>
        <authorList>
            <person name="Giordano R."/>
            <person name="Donthu R.K."/>
            <person name="Hernandez A.G."/>
            <person name="Wright C.L."/>
            <person name="Zimin A.V."/>
        </authorList>
    </citation>
    <scope>NUCLEOTIDE SEQUENCE [LARGE SCALE GENOMIC DNA]</scope>
    <source>
        <tissue evidence="1">Whole aphids</tissue>
    </source>
</reference>
<dbReference type="AlphaFoldDB" id="A0A6G0TG32"/>
<sequence>MRNFVYNFQLSINSSKKTQNILKIKSCKENANLNNWKTYGKLTTIKTTHKELCFKFSKLFGYSKIFYRHFKKNFSKKSKISVIPLTLIFGENINYVGLNSLNKITSDFNIKNILSGRYSDTNKRGNYIKDIIRSWIFSHLLGYLYDTSTCKSGVSIIEPITVALYIALYKGLYITGTIVSMTAIIADTWPRNYYKIEIVLIQYYKQTLFMYLPSANANANPASTLLTQEITPMRASSLDDNYCKHQHNNFCPSSSWASFECCVKSFFDMFQIEKIHNKIHTRFGRLSGLF</sequence>
<comment type="caution">
    <text evidence="1">The sequence shown here is derived from an EMBL/GenBank/DDBJ whole genome shotgun (WGS) entry which is preliminary data.</text>
</comment>
<keyword evidence="2" id="KW-1185">Reference proteome</keyword>